<evidence type="ECO:0000313" key="2">
    <source>
        <dbReference type="EMBL" id="KAA1104879.1"/>
    </source>
</evidence>
<evidence type="ECO:0000313" key="1">
    <source>
        <dbReference type="EMBL" id="KAA1096127.1"/>
    </source>
</evidence>
<dbReference type="EMBL" id="VSWC01000067">
    <property type="protein sequence ID" value="KAA1096127.1"/>
    <property type="molecule type" value="Genomic_DNA"/>
</dbReference>
<dbReference type="EMBL" id="VDEP01000315">
    <property type="protein sequence ID" value="KAA1104879.1"/>
    <property type="molecule type" value="Genomic_DNA"/>
</dbReference>
<dbReference type="Proteomes" id="UP000324748">
    <property type="component" value="Unassembled WGS sequence"/>
</dbReference>
<gene>
    <name evidence="1" type="ORF">PGT21_005492</name>
    <name evidence="2" type="ORF">PGTUg99_003025</name>
</gene>
<keyword evidence="3" id="KW-1185">Reference proteome</keyword>
<accession>A0A5B0P3K1</accession>
<dbReference type="AlphaFoldDB" id="A0A5B0P3K1"/>
<evidence type="ECO:0000313" key="4">
    <source>
        <dbReference type="Proteomes" id="UP000325313"/>
    </source>
</evidence>
<sequence length="183" mass="20261">MSIEWISNEYSPIVSSLAVNRGSDNRGSCWQKNVPGFLLHLNLLLCALFPLVASDQYTFISCEHGLSYLPRIPHPSVSSCPAPAKQPQKKPLIIILHFEAETNLDRTIEAQSETPKQQQKISSAANRSHLEIARVSPGFSNLYIKVEIAAQENLYCAVVKQAAGSQTNSHNVYLSNIHLPKPK</sequence>
<protein>
    <submittedName>
        <fullName evidence="1">Uncharacterized protein</fullName>
    </submittedName>
</protein>
<comment type="caution">
    <text evidence="1">The sequence shown here is derived from an EMBL/GenBank/DDBJ whole genome shotgun (WGS) entry which is preliminary data.</text>
</comment>
<evidence type="ECO:0000313" key="3">
    <source>
        <dbReference type="Proteomes" id="UP000324748"/>
    </source>
</evidence>
<organism evidence="1 3">
    <name type="scientific">Puccinia graminis f. sp. tritici</name>
    <dbReference type="NCBI Taxonomy" id="56615"/>
    <lineage>
        <taxon>Eukaryota</taxon>
        <taxon>Fungi</taxon>
        <taxon>Dikarya</taxon>
        <taxon>Basidiomycota</taxon>
        <taxon>Pucciniomycotina</taxon>
        <taxon>Pucciniomycetes</taxon>
        <taxon>Pucciniales</taxon>
        <taxon>Pucciniaceae</taxon>
        <taxon>Puccinia</taxon>
    </lineage>
</organism>
<proteinExistence type="predicted"/>
<name>A0A5B0P3K1_PUCGR</name>
<dbReference type="Proteomes" id="UP000325313">
    <property type="component" value="Unassembled WGS sequence"/>
</dbReference>
<reference evidence="3 4" key="1">
    <citation type="submission" date="2019-05" db="EMBL/GenBank/DDBJ databases">
        <title>Emergence of the Ug99 lineage of the wheat stem rust pathogen through somatic hybridization.</title>
        <authorList>
            <person name="Li F."/>
            <person name="Upadhyaya N.M."/>
            <person name="Sperschneider J."/>
            <person name="Matny O."/>
            <person name="Nguyen-Phuc H."/>
            <person name="Mago R."/>
            <person name="Raley C."/>
            <person name="Miller M.E."/>
            <person name="Silverstein K.A.T."/>
            <person name="Henningsen E."/>
            <person name="Hirsch C.D."/>
            <person name="Visser B."/>
            <person name="Pretorius Z.A."/>
            <person name="Steffenson B.J."/>
            <person name="Schwessinger B."/>
            <person name="Dodds P.N."/>
            <person name="Figueroa M."/>
        </authorList>
    </citation>
    <scope>NUCLEOTIDE SEQUENCE [LARGE SCALE GENOMIC DNA]</scope>
    <source>
        <strain evidence="1">21-0</strain>
        <strain evidence="2 4">Ug99</strain>
    </source>
</reference>